<dbReference type="AlphaFoldDB" id="X0WSY1"/>
<reference evidence="2" key="1">
    <citation type="journal article" date="2014" name="Front. Microbiol.">
        <title>High frequency of phylogenetically diverse reductive dehalogenase-homologous genes in deep subseafloor sedimentary metagenomes.</title>
        <authorList>
            <person name="Kawai M."/>
            <person name="Futagami T."/>
            <person name="Toyoda A."/>
            <person name="Takaki Y."/>
            <person name="Nishi S."/>
            <person name="Hori S."/>
            <person name="Arai W."/>
            <person name="Tsubouchi T."/>
            <person name="Morono Y."/>
            <person name="Uchiyama I."/>
            <person name="Ito T."/>
            <person name="Fujiyama A."/>
            <person name="Inagaki F."/>
            <person name="Takami H."/>
        </authorList>
    </citation>
    <scope>NUCLEOTIDE SEQUENCE</scope>
    <source>
        <strain evidence="2">Expedition CK06-06</strain>
    </source>
</reference>
<name>X0WSY1_9ZZZZ</name>
<keyword evidence="1" id="KW-0472">Membrane</keyword>
<keyword evidence="1" id="KW-1133">Transmembrane helix</keyword>
<gene>
    <name evidence="2" type="ORF">S01H1_61400</name>
</gene>
<dbReference type="EMBL" id="BARS01040256">
    <property type="protein sequence ID" value="GAG33770.1"/>
    <property type="molecule type" value="Genomic_DNA"/>
</dbReference>
<feature type="transmembrane region" description="Helical" evidence="1">
    <location>
        <begin position="6"/>
        <end position="24"/>
    </location>
</feature>
<keyword evidence="1" id="KW-0812">Transmembrane</keyword>
<comment type="caution">
    <text evidence="2">The sequence shown here is derived from an EMBL/GenBank/DDBJ whole genome shotgun (WGS) entry which is preliminary data.</text>
</comment>
<protein>
    <submittedName>
        <fullName evidence="2">Uncharacterized protein</fullName>
    </submittedName>
</protein>
<evidence type="ECO:0000256" key="1">
    <source>
        <dbReference type="SAM" id="Phobius"/>
    </source>
</evidence>
<sequence length="62" mass="6923">MTEWTQIGIFAINVAIAFGGGVLWQKVRGHDQSLERGRQRMESIDNKLDKLIVQVAKLNGGK</sequence>
<organism evidence="2">
    <name type="scientific">marine sediment metagenome</name>
    <dbReference type="NCBI Taxonomy" id="412755"/>
    <lineage>
        <taxon>unclassified sequences</taxon>
        <taxon>metagenomes</taxon>
        <taxon>ecological metagenomes</taxon>
    </lineage>
</organism>
<evidence type="ECO:0000313" key="2">
    <source>
        <dbReference type="EMBL" id="GAG33770.1"/>
    </source>
</evidence>
<proteinExistence type="predicted"/>
<accession>X0WSY1</accession>